<sequence length="304" mass="30888">MSLSLIGTVTAIPLNVLHLKRNVNPALVPPFGWQSGIDPDGTGNCAGAVNGTNGQPIQIPCQCPPNSTFFLASLNKNVAAGFVVNNPTVKLTFPTDNSTASQNARLNAAAVTLQNLEGPGVGCPIAATTFFAQQKAIDAETPSSVLPQETSTVPSTPTAVLNPVPTNVNANNGTSGAGQPTDAQITALAPPLGWPSGINPDGTGNCDGAVNDTSGKPILIPCQCPPDQTNYISNLTANIRAGYAVLNPTVHLTFPTDNSTASQSARLTAASITLQNLNGPGKGCPIVATTFAAQQQAVNAETSG</sequence>
<keyword evidence="3" id="KW-1185">Reference proteome</keyword>
<feature type="region of interest" description="Disordered" evidence="1">
    <location>
        <begin position="142"/>
        <end position="164"/>
    </location>
</feature>
<gene>
    <name evidence="2" type="ORF">SERLA73DRAFT_62260</name>
</gene>
<name>F8QB34_SERL3</name>
<reference evidence="3" key="1">
    <citation type="journal article" date="2011" name="Science">
        <title>The plant cell wall-decomposing machinery underlies the functional diversity of forest fungi.</title>
        <authorList>
            <person name="Eastwood D.C."/>
            <person name="Floudas D."/>
            <person name="Binder M."/>
            <person name="Majcherczyk A."/>
            <person name="Schneider P."/>
            <person name="Aerts A."/>
            <person name="Asiegbu F.O."/>
            <person name="Baker S.E."/>
            <person name="Barry K."/>
            <person name="Bendiksby M."/>
            <person name="Blumentritt M."/>
            <person name="Coutinho P.M."/>
            <person name="Cullen D."/>
            <person name="de Vries R.P."/>
            <person name="Gathman A."/>
            <person name="Goodell B."/>
            <person name="Henrissat B."/>
            <person name="Ihrmark K."/>
            <person name="Kauserud H."/>
            <person name="Kohler A."/>
            <person name="LaButti K."/>
            <person name="Lapidus A."/>
            <person name="Lavin J.L."/>
            <person name="Lee Y.-H."/>
            <person name="Lindquist E."/>
            <person name="Lilly W."/>
            <person name="Lucas S."/>
            <person name="Morin E."/>
            <person name="Murat C."/>
            <person name="Oguiza J.A."/>
            <person name="Park J."/>
            <person name="Pisabarro A.G."/>
            <person name="Riley R."/>
            <person name="Rosling A."/>
            <person name="Salamov A."/>
            <person name="Schmidt O."/>
            <person name="Schmutz J."/>
            <person name="Skrede I."/>
            <person name="Stenlid J."/>
            <person name="Wiebenga A."/>
            <person name="Xie X."/>
            <person name="Kuees U."/>
            <person name="Hibbett D.S."/>
            <person name="Hoffmeister D."/>
            <person name="Hoegberg N."/>
            <person name="Martin F."/>
            <person name="Grigoriev I.V."/>
            <person name="Watkinson S.C."/>
        </authorList>
    </citation>
    <scope>NUCLEOTIDE SEQUENCE [LARGE SCALE GENOMIC DNA]</scope>
    <source>
        <strain evidence="3">strain S7.3</strain>
    </source>
</reference>
<dbReference type="OMA" id="VPCSCPP"/>
<dbReference type="AlphaFoldDB" id="F8QB34"/>
<dbReference type="HOGENOM" id="CLU_085129_0_0_1"/>
<protein>
    <submittedName>
        <fullName evidence="2">Uncharacterized protein</fullName>
    </submittedName>
</protein>
<evidence type="ECO:0000313" key="3">
    <source>
        <dbReference type="Proteomes" id="UP000008063"/>
    </source>
</evidence>
<dbReference type="OrthoDB" id="2140240at2759"/>
<proteinExistence type="predicted"/>
<dbReference type="EMBL" id="GL945488">
    <property type="protein sequence ID" value="EGN94420.1"/>
    <property type="molecule type" value="Genomic_DNA"/>
</dbReference>
<dbReference type="InParanoid" id="F8QB34"/>
<evidence type="ECO:0000313" key="2">
    <source>
        <dbReference type="EMBL" id="EGN94420.1"/>
    </source>
</evidence>
<dbReference type="Proteomes" id="UP000008063">
    <property type="component" value="Unassembled WGS sequence"/>
</dbReference>
<accession>F8QB34</accession>
<evidence type="ECO:0000256" key="1">
    <source>
        <dbReference type="SAM" id="MobiDB-lite"/>
    </source>
</evidence>
<organism evidence="3">
    <name type="scientific">Serpula lacrymans var. lacrymans (strain S7.3)</name>
    <name type="common">Dry rot fungus</name>
    <dbReference type="NCBI Taxonomy" id="936435"/>
    <lineage>
        <taxon>Eukaryota</taxon>
        <taxon>Fungi</taxon>
        <taxon>Dikarya</taxon>
        <taxon>Basidiomycota</taxon>
        <taxon>Agaricomycotina</taxon>
        <taxon>Agaricomycetes</taxon>
        <taxon>Agaricomycetidae</taxon>
        <taxon>Boletales</taxon>
        <taxon>Coniophorineae</taxon>
        <taxon>Serpulaceae</taxon>
        <taxon>Serpula</taxon>
    </lineage>
</organism>